<comment type="caution">
    <text evidence="1">The sequence shown here is derived from an EMBL/GenBank/DDBJ whole genome shotgun (WGS) entry which is preliminary data.</text>
</comment>
<dbReference type="EMBL" id="SWBR01000003">
    <property type="protein sequence ID" value="TKC08051.1"/>
    <property type="molecule type" value="Genomic_DNA"/>
</dbReference>
<accession>A0A4U1CR20</accession>
<gene>
    <name evidence="1" type="ORF">FA048_12875</name>
</gene>
<evidence type="ECO:0000313" key="2">
    <source>
        <dbReference type="Proteomes" id="UP000309488"/>
    </source>
</evidence>
<keyword evidence="2" id="KW-1185">Reference proteome</keyword>
<evidence type="ECO:0000313" key="1">
    <source>
        <dbReference type="EMBL" id="TKC08051.1"/>
    </source>
</evidence>
<organism evidence="1 2">
    <name type="scientific">Pedobacter polaris</name>
    <dbReference type="NCBI Taxonomy" id="2571273"/>
    <lineage>
        <taxon>Bacteria</taxon>
        <taxon>Pseudomonadati</taxon>
        <taxon>Bacteroidota</taxon>
        <taxon>Sphingobacteriia</taxon>
        <taxon>Sphingobacteriales</taxon>
        <taxon>Sphingobacteriaceae</taxon>
        <taxon>Pedobacter</taxon>
    </lineage>
</organism>
<dbReference type="Proteomes" id="UP000309488">
    <property type="component" value="Unassembled WGS sequence"/>
</dbReference>
<protein>
    <submittedName>
        <fullName evidence="1">Uncharacterized protein</fullName>
    </submittedName>
</protein>
<name>A0A4U1CR20_9SPHI</name>
<reference evidence="1 2" key="1">
    <citation type="submission" date="2019-04" db="EMBL/GenBank/DDBJ databases">
        <title>Pedobacter sp. RP-3-22 sp. nov., isolated from Arctic soil.</title>
        <authorList>
            <person name="Dahal R.H."/>
            <person name="Kim D.-U."/>
        </authorList>
    </citation>
    <scope>NUCLEOTIDE SEQUENCE [LARGE SCALE GENOMIC DNA]</scope>
    <source>
        <strain evidence="1 2">RP-3-22</strain>
    </source>
</reference>
<dbReference type="OrthoDB" id="9813770at2"/>
<proteinExistence type="predicted"/>
<dbReference type="AlphaFoldDB" id="A0A4U1CR20"/>
<sequence>MHQQANPLICDSENGICEVSIIKPSSAASGKIKSNKKLKISLTQNFEIVNGENVEWPAREIIQPVDACYF</sequence>
<dbReference type="RefSeq" id="WP_136841635.1">
    <property type="nucleotide sequence ID" value="NZ_SWBR01000003.1"/>
</dbReference>